<accession>A0A9Q0RIL8</accession>
<dbReference type="Proteomes" id="UP001142055">
    <property type="component" value="Chromosome 4"/>
</dbReference>
<dbReference type="AlphaFoldDB" id="A0A9Q0RIL8"/>
<evidence type="ECO:0000256" key="1">
    <source>
        <dbReference type="SAM" id="Coils"/>
    </source>
</evidence>
<keyword evidence="1" id="KW-0175">Coiled coil</keyword>
<sequence>MEKYQFYSLIIIATLFCNNVSIKLVNSSKYSEDNDDNEDHRYRRMLYPQSSIMIEHGNVASKMIQNYSDGHYPTDTPTTQQSSETIQTVHAIIELNMKLESMFKLMESAFGRIGHRLESIETKMSRYEQVLVHFEEKLNRIKPNGDRIQKLFNINTEVYRICKESLIHNQNFGQTMEQDESTIGTNRLANAFAAAFKPLIPPNTGSDASSSSSSSSSLKRNNEPPPFDTEQIIVENGSTATTRSQNRITSSSSIYHQRTMKHRQTNDNVTNAIDMEAEQRAMLTVIETIANYTLEKFSNQIERKMAEEFNVYGFQVRERFDQTEEYFGKVARISKHLLDANEQITTNIFELKDQIREEQTLMESVEMRLNKMLQIKNEQQQQQQKMYPILVIMKK</sequence>
<proteinExistence type="predicted"/>
<feature type="region of interest" description="Disordered" evidence="2">
    <location>
        <begin position="202"/>
        <end position="230"/>
    </location>
</feature>
<comment type="caution">
    <text evidence="3">The sequence shown here is derived from an EMBL/GenBank/DDBJ whole genome shotgun (WGS) entry which is preliminary data.</text>
</comment>
<reference evidence="3" key="1">
    <citation type="submission" date="2022-12" db="EMBL/GenBank/DDBJ databases">
        <title>Genome assemblies of Blomia tropicalis.</title>
        <authorList>
            <person name="Cui Y."/>
        </authorList>
    </citation>
    <scope>NUCLEOTIDE SEQUENCE</scope>
    <source>
        <tissue evidence="3">Adult mites</tissue>
    </source>
</reference>
<protein>
    <submittedName>
        <fullName evidence="3">Uncharacterized protein</fullName>
    </submittedName>
</protein>
<evidence type="ECO:0000313" key="3">
    <source>
        <dbReference type="EMBL" id="KAJ6215796.1"/>
    </source>
</evidence>
<gene>
    <name evidence="3" type="ORF">RDWZM_010296</name>
</gene>
<dbReference type="EMBL" id="JAPWDV010000004">
    <property type="protein sequence ID" value="KAJ6215796.1"/>
    <property type="molecule type" value="Genomic_DNA"/>
</dbReference>
<keyword evidence="4" id="KW-1185">Reference proteome</keyword>
<evidence type="ECO:0000256" key="2">
    <source>
        <dbReference type="SAM" id="MobiDB-lite"/>
    </source>
</evidence>
<organism evidence="3 4">
    <name type="scientific">Blomia tropicalis</name>
    <name type="common">Mite</name>
    <dbReference type="NCBI Taxonomy" id="40697"/>
    <lineage>
        <taxon>Eukaryota</taxon>
        <taxon>Metazoa</taxon>
        <taxon>Ecdysozoa</taxon>
        <taxon>Arthropoda</taxon>
        <taxon>Chelicerata</taxon>
        <taxon>Arachnida</taxon>
        <taxon>Acari</taxon>
        <taxon>Acariformes</taxon>
        <taxon>Sarcoptiformes</taxon>
        <taxon>Astigmata</taxon>
        <taxon>Glycyphagoidea</taxon>
        <taxon>Echimyopodidae</taxon>
        <taxon>Blomia</taxon>
    </lineage>
</organism>
<feature type="coiled-coil region" evidence="1">
    <location>
        <begin position="348"/>
        <end position="382"/>
    </location>
</feature>
<evidence type="ECO:0000313" key="4">
    <source>
        <dbReference type="Proteomes" id="UP001142055"/>
    </source>
</evidence>
<name>A0A9Q0RIL8_BLOTA</name>